<proteinExistence type="predicted"/>
<evidence type="ECO:0000256" key="2">
    <source>
        <dbReference type="ARBA" id="ARBA00022737"/>
    </source>
</evidence>
<feature type="domain" description="EF-hand" evidence="5">
    <location>
        <begin position="85"/>
        <end position="120"/>
    </location>
</feature>
<feature type="region of interest" description="Disordered" evidence="3">
    <location>
        <begin position="114"/>
        <end position="149"/>
    </location>
</feature>
<feature type="chain" id="PRO_5019825883" evidence="4">
    <location>
        <begin position="28"/>
        <end position="203"/>
    </location>
</feature>
<dbReference type="KEGG" id="sami:SAMIE_1033890"/>
<evidence type="ECO:0000313" key="7">
    <source>
        <dbReference type="Proteomes" id="UP000279959"/>
    </source>
</evidence>
<dbReference type="RefSeq" id="WP_066696137.1">
    <property type="nucleotide sequence ID" value="NZ_AP018664.1"/>
</dbReference>
<keyword evidence="2" id="KW-0677">Repeat</keyword>
<feature type="domain" description="EF-hand" evidence="5">
    <location>
        <begin position="155"/>
        <end position="190"/>
    </location>
</feature>
<dbReference type="PANTHER" id="PTHR10827:SF98">
    <property type="entry name" value="45 KDA CALCIUM-BINDING PROTEIN"/>
    <property type="match status" value="1"/>
</dbReference>
<dbReference type="SMART" id="SM00054">
    <property type="entry name" value="EFh"/>
    <property type="match status" value="3"/>
</dbReference>
<protein>
    <submittedName>
        <fullName evidence="6">Calcium-binding protein</fullName>
    </submittedName>
</protein>
<accession>A0A494W9P4</accession>
<dbReference type="PROSITE" id="PS50222">
    <property type="entry name" value="EF_HAND_2"/>
    <property type="match status" value="3"/>
</dbReference>
<feature type="region of interest" description="Disordered" evidence="3">
    <location>
        <begin position="183"/>
        <end position="203"/>
    </location>
</feature>
<dbReference type="SUPFAM" id="SSF47473">
    <property type="entry name" value="EF-hand"/>
    <property type="match status" value="1"/>
</dbReference>
<reference evidence="6 7" key="1">
    <citation type="submission" date="2018-05" db="EMBL/GenBank/DDBJ databases">
        <title>Complete Genome Sequence of the Nonylphenol-Degrading Bacterium Sphingobium amiense DSM 16289T.</title>
        <authorList>
            <person name="Ootsuka M."/>
            <person name="Nishizawa T."/>
            <person name="Ohta H."/>
        </authorList>
    </citation>
    <scope>NUCLEOTIDE SEQUENCE [LARGE SCALE GENOMIC DNA]</scope>
    <source>
        <strain evidence="6 7">DSM 16289</strain>
    </source>
</reference>
<organism evidence="6 7">
    <name type="scientific">Sphingobium amiense</name>
    <dbReference type="NCBI Taxonomy" id="135719"/>
    <lineage>
        <taxon>Bacteria</taxon>
        <taxon>Pseudomonadati</taxon>
        <taxon>Pseudomonadota</taxon>
        <taxon>Alphaproteobacteria</taxon>
        <taxon>Sphingomonadales</taxon>
        <taxon>Sphingomonadaceae</taxon>
        <taxon>Sphingobium</taxon>
    </lineage>
</organism>
<evidence type="ECO:0000256" key="3">
    <source>
        <dbReference type="SAM" id="MobiDB-lite"/>
    </source>
</evidence>
<dbReference type="Proteomes" id="UP000279959">
    <property type="component" value="Chromosome"/>
</dbReference>
<feature type="signal peptide" evidence="4">
    <location>
        <begin position="1"/>
        <end position="27"/>
    </location>
</feature>
<dbReference type="InterPro" id="IPR002048">
    <property type="entry name" value="EF_hand_dom"/>
</dbReference>
<dbReference type="AlphaFoldDB" id="A0A494W9P4"/>
<feature type="compositionally biased region" description="Gly residues" evidence="3">
    <location>
        <begin position="31"/>
        <end position="40"/>
    </location>
</feature>
<dbReference type="PANTHER" id="PTHR10827">
    <property type="entry name" value="RETICULOCALBIN"/>
    <property type="match status" value="1"/>
</dbReference>
<evidence type="ECO:0000313" key="6">
    <source>
        <dbReference type="EMBL" id="BBD99888.1"/>
    </source>
</evidence>
<gene>
    <name evidence="6" type="ORF">SAMIE_1033890</name>
</gene>
<keyword evidence="1" id="KW-0479">Metal-binding</keyword>
<dbReference type="Pfam" id="PF13202">
    <property type="entry name" value="EF-hand_5"/>
    <property type="match status" value="4"/>
</dbReference>
<dbReference type="InterPro" id="IPR018247">
    <property type="entry name" value="EF_Hand_1_Ca_BS"/>
</dbReference>
<evidence type="ECO:0000256" key="4">
    <source>
        <dbReference type="SAM" id="SignalP"/>
    </source>
</evidence>
<feature type="region of interest" description="Disordered" evidence="3">
    <location>
        <begin position="30"/>
        <end position="50"/>
    </location>
</feature>
<dbReference type="GO" id="GO:0005509">
    <property type="term" value="F:calcium ion binding"/>
    <property type="evidence" value="ECO:0007669"/>
    <property type="project" value="InterPro"/>
</dbReference>
<keyword evidence="7" id="KW-1185">Reference proteome</keyword>
<dbReference type="PROSITE" id="PS00018">
    <property type="entry name" value="EF_HAND_1"/>
    <property type="match status" value="3"/>
</dbReference>
<feature type="domain" description="EF-hand" evidence="5">
    <location>
        <begin position="41"/>
        <end position="68"/>
    </location>
</feature>
<keyword evidence="4" id="KW-0732">Signal</keyword>
<sequence length="203" mass="21865">MLRSFFTTVAAGSLFVGGLAATHLAFAQPGPDGGPRGRGGLMMQADANKDGRISKAEMTAALEARFARMDIDRDGQLTPKDRDLKRQERLGARFAQMDTDGNGQISKAEFTAAHEARAEKRGAGGTQGHKWRGGPRRDPGMAGPAGRDRAVTKADFIARGMTMFDRADANKDGFVTADEMKAAHQAMRAQWQDRKGPPPPPQD</sequence>
<dbReference type="Gene3D" id="1.10.238.10">
    <property type="entry name" value="EF-hand"/>
    <property type="match status" value="2"/>
</dbReference>
<dbReference type="EMBL" id="AP018664">
    <property type="protein sequence ID" value="BBD99888.1"/>
    <property type="molecule type" value="Genomic_DNA"/>
</dbReference>
<name>A0A494W9P4_9SPHN</name>
<dbReference type="InterPro" id="IPR011992">
    <property type="entry name" value="EF-hand-dom_pair"/>
</dbReference>
<evidence type="ECO:0000259" key="5">
    <source>
        <dbReference type="PROSITE" id="PS50222"/>
    </source>
</evidence>
<evidence type="ECO:0000256" key="1">
    <source>
        <dbReference type="ARBA" id="ARBA00022723"/>
    </source>
</evidence>